<evidence type="ECO:0000313" key="2">
    <source>
        <dbReference type="Proteomes" id="UP000827976"/>
    </source>
</evidence>
<protein>
    <submittedName>
        <fullName evidence="1">Uncharacterized protein</fullName>
    </submittedName>
</protein>
<evidence type="ECO:0000313" key="1">
    <source>
        <dbReference type="EMBL" id="KAH7666075.1"/>
    </source>
</evidence>
<name>A0ACB7UZ83_DIOAL</name>
<dbReference type="Proteomes" id="UP000827976">
    <property type="component" value="Chromosome 13"/>
</dbReference>
<keyword evidence="2" id="KW-1185">Reference proteome</keyword>
<reference evidence="2" key="1">
    <citation type="journal article" date="2022" name="Nat. Commun.">
        <title>Chromosome evolution and the genetic basis of agronomically important traits in greater yam.</title>
        <authorList>
            <person name="Bredeson J.V."/>
            <person name="Lyons J.B."/>
            <person name="Oniyinde I.O."/>
            <person name="Okereke N.R."/>
            <person name="Kolade O."/>
            <person name="Nnabue I."/>
            <person name="Nwadili C.O."/>
            <person name="Hribova E."/>
            <person name="Parker M."/>
            <person name="Nwogha J."/>
            <person name="Shu S."/>
            <person name="Carlson J."/>
            <person name="Kariba R."/>
            <person name="Muthemba S."/>
            <person name="Knop K."/>
            <person name="Barton G.J."/>
            <person name="Sherwood A.V."/>
            <person name="Lopez-Montes A."/>
            <person name="Asiedu R."/>
            <person name="Jamnadass R."/>
            <person name="Muchugi A."/>
            <person name="Goodstein D."/>
            <person name="Egesi C.N."/>
            <person name="Featherston J."/>
            <person name="Asfaw A."/>
            <person name="Simpson G.G."/>
            <person name="Dolezel J."/>
            <person name="Hendre P.S."/>
            <person name="Van Deynze A."/>
            <person name="Kumar P.L."/>
            <person name="Obidiegwu J.E."/>
            <person name="Bhattacharjee R."/>
            <person name="Rokhsar D.S."/>
        </authorList>
    </citation>
    <scope>NUCLEOTIDE SEQUENCE [LARGE SCALE GENOMIC DNA]</scope>
    <source>
        <strain evidence="2">cv. TDa95/00328</strain>
    </source>
</reference>
<gene>
    <name evidence="1" type="ORF">IHE45_13G077600</name>
</gene>
<dbReference type="EMBL" id="CM037023">
    <property type="protein sequence ID" value="KAH7666075.1"/>
    <property type="molecule type" value="Genomic_DNA"/>
</dbReference>
<organism evidence="1 2">
    <name type="scientific">Dioscorea alata</name>
    <name type="common">Purple yam</name>
    <dbReference type="NCBI Taxonomy" id="55571"/>
    <lineage>
        <taxon>Eukaryota</taxon>
        <taxon>Viridiplantae</taxon>
        <taxon>Streptophyta</taxon>
        <taxon>Embryophyta</taxon>
        <taxon>Tracheophyta</taxon>
        <taxon>Spermatophyta</taxon>
        <taxon>Magnoliopsida</taxon>
        <taxon>Liliopsida</taxon>
        <taxon>Dioscoreales</taxon>
        <taxon>Dioscoreaceae</taxon>
        <taxon>Dioscorea</taxon>
    </lineage>
</organism>
<comment type="caution">
    <text evidence="1">The sequence shown here is derived from an EMBL/GenBank/DDBJ whole genome shotgun (WGS) entry which is preliminary data.</text>
</comment>
<proteinExistence type="predicted"/>
<accession>A0ACB7UZ83</accession>
<sequence>MFHRQKRSRALILALLCVSVFAPVVFISTKILDFTPSLEKEEFFDDSSGIVRSFSPPKLSADSLKVNSIEEDLGHGLKEPEGFVFKDKDFIILAVAGMLLL</sequence>